<name>A0A9N7U7G0_PLEPL</name>
<accession>A0A9N7U7G0</accession>
<feature type="compositionally biased region" description="Low complexity" evidence="1">
    <location>
        <begin position="1"/>
        <end position="19"/>
    </location>
</feature>
<dbReference type="AlphaFoldDB" id="A0A9N7U7G0"/>
<feature type="region of interest" description="Disordered" evidence="1">
    <location>
        <begin position="1"/>
        <end position="112"/>
    </location>
</feature>
<evidence type="ECO:0000313" key="3">
    <source>
        <dbReference type="Proteomes" id="UP001153269"/>
    </source>
</evidence>
<sequence length="112" mass="12108">MPRLTLLTPPWTTESPTELAGSRHGGGLQETALARGHHPQLTSPKAERRAGLGSDRPTRSRPLTPPTQPLPFDHINPAQSCRPTGKEMEGVGAGQGVQQQCGETRDLPHYML</sequence>
<evidence type="ECO:0000313" key="2">
    <source>
        <dbReference type="EMBL" id="CAB1426534.1"/>
    </source>
</evidence>
<organism evidence="2 3">
    <name type="scientific">Pleuronectes platessa</name>
    <name type="common">European plaice</name>
    <dbReference type="NCBI Taxonomy" id="8262"/>
    <lineage>
        <taxon>Eukaryota</taxon>
        <taxon>Metazoa</taxon>
        <taxon>Chordata</taxon>
        <taxon>Craniata</taxon>
        <taxon>Vertebrata</taxon>
        <taxon>Euteleostomi</taxon>
        <taxon>Actinopterygii</taxon>
        <taxon>Neopterygii</taxon>
        <taxon>Teleostei</taxon>
        <taxon>Neoteleostei</taxon>
        <taxon>Acanthomorphata</taxon>
        <taxon>Carangaria</taxon>
        <taxon>Pleuronectiformes</taxon>
        <taxon>Pleuronectoidei</taxon>
        <taxon>Pleuronectidae</taxon>
        <taxon>Pleuronectes</taxon>
    </lineage>
</organism>
<evidence type="ECO:0000256" key="1">
    <source>
        <dbReference type="SAM" id="MobiDB-lite"/>
    </source>
</evidence>
<dbReference type="EMBL" id="CADEAL010000891">
    <property type="protein sequence ID" value="CAB1426534.1"/>
    <property type="molecule type" value="Genomic_DNA"/>
</dbReference>
<feature type="compositionally biased region" description="Basic and acidic residues" evidence="1">
    <location>
        <begin position="103"/>
        <end position="112"/>
    </location>
</feature>
<comment type="caution">
    <text evidence="2">The sequence shown here is derived from an EMBL/GenBank/DDBJ whole genome shotgun (WGS) entry which is preliminary data.</text>
</comment>
<proteinExistence type="predicted"/>
<protein>
    <submittedName>
        <fullName evidence="2">Uncharacterized protein</fullName>
    </submittedName>
</protein>
<reference evidence="2" key="1">
    <citation type="submission" date="2020-03" db="EMBL/GenBank/DDBJ databases">
        <authorList>
            <person name="Weist P."/>
        </authorList>
    </citation>
    <scope>NUCLEOTIDE SEQUENCE</scope>
</reference>
<keyword evidence="3" id="KW-1185">Reference proteome</keyword>
<gene>
    <name evidence="2" type="ORF">PLEPLA_LOCUS14470</name>
</gene>
<dbReference type="Proteomes" id="UP001153269">
    <property type="component" value="Unassembled WGS sequence"/>
</dbReference>